<dbReference type="Proteomes" id="UP000662818">
    <property type="component" value="Chromosome"/>
</dbReference>
<dbReference type="RefSeq" id="WP_207008549.1">
    <property type="nucleotide sequence ID" value="NZ_CP022295.1"/>
</dbReference>
<dbReference type="Gene3D" id="1.10.10.10">
    <property type="entry name" value="Winged helix-like DNA-binding domain superfamily/Winged helix DNA-binding domain"/>
    <property type="match status" value="1"/>
</dbReference>
<keyword evidence="3" id="KW-1185">Reference proteome</keyword>
<dbReference type="InterPro" id="IPR036388">
    <property type="entry name" value="WH-like_DNA-bd_sf"/>
</dbReference>
<sequence>MSRASEQPDLERPHFEPFIALADKCARALRNDMLTSAHARGFTELAGAHDAVFATLPPEGARAADMATRAGITRQSMGEVVRDMARLGIVEMVPDPSDRRAKIVRYTDYGRKVAQGGFDHVLEVEDMLREEFGEEDLATTRRVLARVRELLAGSPAPD</sequence>
<protein>
    <submittedName>
        <fullName evidence="2">MarR family transcriptional regulator</fullName>
    </submittedName>
</protein>
<evidence type="ECO:0000313" key="3">
    <source>
        <dbReference type="Proteomes" id="UP000662818"/>
    </source>
</evidence>
<gene>
    <name evidence="2" type="ORF">CFH99_03330</name>
</gene>
<reference evidence="2 3" key="1">
    <citation type="submission" date="2017-06" db="EMBL/GenBank/DDBJ databases">
        <title>Complete Genome Sequence of the Soil Carbazole-Degrading Bacterium Nocardioides aromaticivorans IC177.</title>
        <authorList>
            <person name="Vejarano F."/>
            <person name="Suzuki-Minakuchi C."/>
            <person name="Ohtsubo Y."/>
            <person name="Tsuda M."/>
            <person name="Okada K."/>
            <person name="Nojiri H."/>
        </authorList>
    </citation>
    <scope>NUCLEOTIDE SEQUENCE [LARGE SCALE GENOMIC DNA]</scope>
    <source>
        <strain evidence="2 3">IC177</strain>
    </source>
</reference>
<dbReference type="PANTHER" id="PTHR33164:SF57">
    <property type="entry name" value="MARR-FAMILY TRANSCRIPTIONAL REGULATOR"/>
    <property type="match status" value="1"/>
</dbReference>
<evidence type="ECO:0000259" key="1">
    <source>
        <dbReference type="PROSITE" id="PS50995"/>
    </source>
</evidence>
<name>A0ABX7PFL0_9ACTN</name>
<dbReference type="SMART" id="SM00347">
    <property type="entry name" value="HTH_MARR"/>
    <property type="match status" value="1"/>
</dbReference>
<proteinExistence type="predicted"/>
<evidence type="ECO:0000313" key="2">
    <source>
        <dbReference type="EMBL" id="QSR24650.1"/>
    </source>
</evidence>
<dbReference type="PROSITE" id="PS50995">
    <property type="entry name" value="HTH_MARR_2"/>
    <property type="match status" value="1"/>
</dbReference>
<dbReference type="EMBL" id="CP022295">
    <property type="protein sequence ID" value="QSR24650.1"/>
    <property type="molecule type" value="Genomic_DNA"/>
</dbReference>
<feature type="domain" description="HTH marR-type" evidence="1">
    <location>
        <begin position="1"/>
        <end position="149"/>
    </location>
</feature>
<organism evidence="2 3">
    <name type="scientific">Nocardioides aromaticivorans</name>
    <dbReference type="NCBI Taxonomy" id="200618"/>
    <lineage>
        <taxon>Bacteria</taxon>
        <taxon>Bacillati</taxon>
        <taxon>Actinomycetota</taxon>
        <taxon>Actinomycetes</taxon>
        <taxon>Propionibacteriales</taxon>
        <taxon>Nocardioidaceae</taxon>
        <taxon>Nocardioides</taxon>
    </lineage>
</organism>
<dbReference type="InterPro" id="IPR039422">
    <property type="entry name" value="MarR/SlyA-like"/>
</dbReference>
<dbReference type="InterPro" id="IPR000835">
    <property type="entry name" value="HTH_MarR-typ"/>
</dbReference>
<dbReference type="Pfam" id="PF12802">
    <property type="entry name" value="MarR_2"/>
    <property type="match status" value="1"/>
</dbReference>
<dbReference type="PANTHER" id="PTHR33164">
    <property type="entry name" value="TRANSCRIPTIONAL REGULATOR, MARR FAMILY"/>
    <property type="match status" value="1"/>
</dbReference>
<dbReference type="SUPFAM" id="SSF46785">
    <property type="entry name" value="Winged helix' DNA-binding domain"/>
    <property type="match status" value="1"/>
</dbReference>
<dbReference type="InterPro" id="IPR036390">
    <property type="entry name" value="WH_DNA-bd_sf"/>
</dbReference>
<accession>A0ABX7PFL0</accession>